<dbReference type="EMBL" id="CAACVJ010000472">
    <property type="protein sequence ID" value="VEP17005.1"/>
    <property type="molecule type" value="Genomic_DNA"/>
</dbReference>
<keyword evidence="5" id="KW-1185">Reference proteome</keyword>
<dbReference type="RefSeq" id="WP_144875634.1">
    <property type="nucleotide sequence ID" value="NZ_LR214257.1"/>
</dbReference>
<dbReference type="InterPro" id="IPR026881">
    <property type="entry name" value="WYL_dom"/>
</dbReference>
<dbReference type="SUPFAM" id="SSF46785">
    <property type="entry name" value="Winged helix' DNA-binding domain"/>
    <property type="match status" value="1"/>
</dbReference>
<feature type="domain" description="WCX" evidence="3">
    <location>
        <begin position="241"/>
        <end position="316"/>
    </location>
</feature>
<evidence type="ECO:0000259" key="3">
    <source>
        <dbReference type="Pfam" id="PF25583"/>
    </source>
</evidence>
<evidence type="ECO:0000259" key="1">
    <source>
        <dbReference type="Pfam" id="PF08279"/>
    </source>
</evidence>
<evidence type="ECO:0000313" key="5">
    <source>
        <dbReference type="Proteomes" id="UP000320055"/>
    </source>
</evidence>
<dbReference type="PROSITE" id="PS52050">
    <property type="entry name" value="WYL"/>
    <property type="match status" value="1"/>
</dbReference>
<dbReference type="PANTHER" id="PTHR34580:SF9">
    <property type="entry name" value="SLL5097 PROTEIN"/>
    <property type="match status" value="1"/>
</dbReference>
<dbReference type="InterPro" id="IPR013196">
    <property type="entry name" value="HTH_11"/>
</dbReference>
<reference evidence="4 5" key="1">
    <citation type="submission" date="2019-01" db="EMBL/GenBank/DDBJ databases">
        <authorList>
            <person name="Brito A."/>
        </authorList>
    </citation>
    <scope>NUCLEOTIDE SEQUENCE [LARGE SCALE GENOMIC DNA]</scope>
    <source>
        <strain evidence="4">1</strain>
    </source>
</reference>
<evidence type="ECO:0000313" key="4">
    <source>
        <dbReference type="EMBL" id="VEP17005.1"/>
    </source>
</evidence>
<dbReference type="Gene3D" id="1.10.10.10">
    <property type="entry name" value="Winged helix-like DNA-binding domain superfamily/Winged helix DNA-binding domain"/>
    <property type="match status" value="1"/>
</dbReference>
<feature type="domain" description="WYL" evidence="2">
    <location>
        <begin position="143"/>
        <end position="211"/>
    </location>
</feature>
<dbReference type="Pfam" id="PF08279">
    <property type="entry name" value="HTH_11"/>
    <property type="match status" value="1"/>
</dbReference>
<dbReference type="InterPro" id="IPR036390">
    <property type="entry name" value="WH_DNA-bd_sf"/>
</dbReference>
<dbReference type="InterPro" id="IPR057727">
    <property type="entry name" value="WCX_dom"/>
</dbReference>
<name>A0A563W041_9CYAN</name>
<dbReference type="AlphaFoldDB" id="A0A563W041"/>
<dbReference type="InterPro" id="IPR028349">
    <property type="entry name" value="PafC-like"/>
</dbReference>
<dbReference type="Proteomes" id="UP000320055">
    <property type="component" value="Unassembled WGS sequence"/>
</dbReference>
<dbReference type="InterPro" id="IPR051534">
    <property type="entry name" value="CBASS_pafABC_assoc_protein"/>
</dbReference>
<dbReference type="InterPro" id="IPR036388">
    <property type="entry name" value="WH-like_DNA-bd_sf"/>
</dbReference>
<feature type="domain" description="Helix-turn-helix type 11" evidence="1">
    <location>
        <begin position="16"/>
        <end position="60"/>
    </location>
</feature>
<organism evidence="4 5">
    <name type="scientific">Hyella patelloides LEGE 07179</name>
    <dbReference type="NCBI Taxonomy" id="945734"/>
    <lineage>
        <taxon>Bacteria</taxon>
        <taxon>Bacillati</taxon>
        <taxon>Cyanobacteriota</taxon>
        <taxon>Cyanophyceae</taxon>
        <taxon>Pleurocapsales</taxon>
        <taxon>Hyellaceae</taxon>
        <taxon>Hyella</taxon>
    </lineage>
</organism>
<proteinExistence type="predicted"/>
<dbReference type="Pfam" id="PF13280">
    <property type="entry name" value="WYL"/>
    <property type="match status" value="1"/>
</dbReference>
<dbReference type="Pfam" id="PF25583">
    <property type="entry name" value="WCX"/>
    <property type="match status" value="1"/>
</dbReference>
<dbReference type="OrthoDB" id="9767131at2"/>
<gene>
    <name evidence="4" type="ORF">H1P_5230003</name>
</gene>
<accession>A0A563W041</accession>
<dbReference type="PIRSF" id="PIRSF016838">
    <property type="entry name" value="PafC"/>
    <property type="match status" value="1"/>
</dbReference>
<evidence type="ECO:0000259" key="2">
    <source>
        <dbReference type="Pfam" id="PF13280"/>
    </source>
</evidence>
<sequence>MSRHLERLLKLDSLLRSGVRQTQKSLAEALEVSDRTIRSDLDFLRDRFLAPLEYQKNKGWHYTAPDWRLPSISLSQGELFALTLGARMLENYSGSAYINELRSAIARLSERLPEATWVDLQKIADEKILFSPGASINLDPEIWHKLEKACKKLKSVWMEYFTASRNASSERQLDPYLLHIYRGTNPYVIGFCHKRQEVRWFRIDRIRSLKVLEEEFTVRPDFDGLGHLAMIFQHEVGDVPQPVEIWFDTATAPFVSERRWHPSQELIKHQDGSLTLQMSVSGLNDIKRWVLGYGKGAIVKSPPELVEMVQREIEAMNSNYQQGLKQ</sequence>
<dbReference type="PANTHER" id="PTHR34580">
    <property type="match status" value="1"/>
</dbReference>
<protein>
    <submittedName>
        <fullName evidence="4">Helix-turn-helix type 11 domain protein</fullName>
    </submittedName>
</protein>